<name>A0AAN9AE44_HALRR</name>
<dbReference type="AlphaFoldDB" id="A0AAN9AE44"/>
<dbReference type="InterPro" id="IPR036568">
    <property type="entry name" value="GGCT-like_sf"/>
</dbReference>
<dbReference type="SUPFAM" id="SSF110857">
    <property type="entry name" value="Gamma-glutamyl cyclotransferase-like"/>
    <property type="match status" value="1"/>
</dbReference>
<evidence type="ECO:0000313" key="8">
    <source>
        <dbReference type="Proteomes" id="UP001381693"/>
    </source>
</evidence>
<comment type="caution">
    <text evidence="7">The sequence shown here is derived from an EMBL/GenBank/DDBJ whole genome shotgun (WGS) entry which is preliminary data.</text>
</comment>
<reference evidence="7 8" key="1">
    <citation type="submission" date="2023-11" db="EMBL/GenBank/DDBJ databases">
        <title>Halocaridina rubra genome assembly.</title>
        <authorList>
            <person name="Smith C."/>
        </authorList>
    </citation>
    <scope>NUCLEOTIDE SEQUENCE [LARGE SCALE GENOMIC DNA]</scope>
    <source>
        <strain evidence="7">EP-1</strain>
        <tissue evidence="7">Whole</tissue>
    </source>
</reference>
<comment type="catalytic activity">
    <reaction evidence="6">
        <text>glutathione = L-cysteinylglycine + 5-oxo-L-proline</text>
        <dbReference type="Rhea" id="RHEA:47724"/>
        <dbReference type="ChEBI" id="CHEBI:57925"/>
        <dbReference type="ChEBI" id="CHEBI:58402"/>
        <dbReference type="ChEBI" id="CHEBI:61694"/>
        <dbReference type="EC" id="4.3.2.7"/>
    </reaction>
</comment>
<dbReference type="CDD" id="cd06661">
    <property type="entry name" value="GGCT_like"/>
    <property type="match status" value="1"/>
</dbReference>
<protein>
    <recommendedName>
        <fullName evidence="2">glutathione-specific gamma-glutamylcyclotransferase</fullName>
        <ecNumber evidence="2">4.3.2.7</ecNumber>
    </recommendedName>
    <alternativeName>
        <fullName evidence="4">Cation transport regulator-like protein 2</fullName>
    </alternativeName>
</protein>
<organism evidence="7 8">
    <name type="scientific">Halocaridina rubra</name>
    <name type="common">Hawaiian red shrimp</name>
    <dbReference type="NCBI Taxonomy" id="373956"/>
    <lineage>
        <taxon>Eukaryota</taxon>
        <taxon>Metazoa</taxon>
        <taxon>Ecdysozoa</taxon>
        <taxon>Arthropoda</taxon>
        <taxon>Crustacea</taxon>
        <taxon>Multicrustacea</taxon>
        <taxon>Malacostraca</taxon>
        <taxon>Eumalacostraca</taxon>
        <taxon>Eucarida</taxon>
        <taxon>Decapoda</taxon>
        <taxon>Pleocyemata</taxon>
        <taxon>Caridea</taxon>
        <taxon>Atyoidea</taxon>
        <taxon>Atyidae</taxon>
        <taxon>Halocaridina</taxon>
    </lineage>
</organism>
<evidence type="ECO:0000256" key="6">
    <source>
        <dbReference type="ARBA" id="ARBA00048073"/>
    </source>
</evidence>
<dbReference type="Proteomes" id="UP001381693">
    <property type="component" value="Unassembled WGS sequence"/>
</dbReference>
<evidence type="ECO:0000256" key="2">
    <source>
        <dbReference type="ARBA" id="ARBA00012344"/>
    </source>
</evidence>
<sequence length="199" mass="22688">MDFFFSRFPLLVMWIFGYGSLTWKVDFPYCQRVTGYIKGYARRFWQASIDHRGVPGKPGRVVTLVPSADPEAKVWGVAYEIPQHEEESILTRLNVREQRFERRKHLTMYHSCGQTLKSKVLVFLGTDNPELILGEAPLSVMAQQIAISVGPSGANSEYLLNLANFMRKEVPQAEDEHLFQLEAAVVALLSDKEKRILIS</sequence>
<evidence type="ECO:0000256" key="5">
    <source>
        <dbReference type="ARBA" id="ARBA00045227"/>
    </source>
</evidence>
<dbReference type="PANTHER" id="PTHR12192:SF2">
    <property type="entry name" value="GLUTATHIONE-SPECIFIC GAMMA-GLUTAMYLCYCLOTRANSFERASE 2"/>
    <property type="match status" value="1"/>
</dbReference>
<dbReference type="PANTHER" id="PTHR12192">
    <property type="entry name" value="CATION TRANSPORT PROTEIN CHAC-RELATED"/>
    <property type="match status" value="1"/>
</dbReference>
<comment type="similarity">
    <text evidence="1">Belongs to the gamma-glutamylcyclotransferase family. ChaC subfamily.</text>
</comment>
<evidence type="ECO:0000256" key="3">
    <source>
        <dbReference type="ARBA" id="ARBA00023239"/>
    </source>
</evidence>
<gene>
    <name evidence="7" type="primary">CHAC2_1</name>
    <name evidence="7" type="ORF">SK128_028248</name>
</gene>
<evidence type="ECO:0000313" key="7">
    <source>
        <dbReference type="EMBL" id="KAK7083020.1"/>
    </source>
</evidence>
<proteinExistence type="inferred from homology"/>
<dbReference type="InterPro" id="IPR013024">
    <property type="entry name" value="GGCT-like"/>
</dbReference>
<dbReference type="Pfam" id="PF04752">
    <property type="entry name" value="ChaC"/>
    <property type="match status" value="1"/>
</dbReference>
<accession>A0AAN9AE44</accession>
<dbReference type="Gene3D" id="3.10.490.10">
    <property type="entry name" value="Gamma-glutamyl cyclotransferase-like"/>
    <property type="match status" value="1"/>
</dbReference>
<evidence type="ECO:0000256" key="1">
    <source>
        <dbReference type="ARBA" id="ARBA00009662"/>
    </source>
</evidence>
<dbReference type="EC" id="4.3.2.7" evidence="2"/>
<dbReference type="GO" id="GO:0061928">
    <property type="term" value="F:glutathione specific gamma-glutamylcyclotransferase activity"/>
    <property type="evidence" value="ECO:0007669"/>
    <property type="project" value="UniProtKB-EC"/>
</dbReference>
<keyword evidence="8" id="KW-1185">Reference proteome</keyword>
<comment type="function">
    <text evidence="5">Catalyzes the cleavage of glutathione into 5-oxo-L-proline and a Cys-Gly dipeptide. Acts specifically on glutathione, but not on other gamma-glutamyl peptides.</text>
</comment>
<dbReference type="EMBL" id="JAXCGZ010003827">
    <property type="protein sequence ID" value="KAK7083020.1"/>
    <property type="molecule type" value="Genomic_DNA"/>
</dbReference>
<keyword evidence="3" id="KW-0456">Lyase</keyword>
<evidence type="ECO:0000256" key="4">
    <source>
        <dbReference type="ARBA" id="ARBA00043195"/>
    </source>
</evidence>
<dbReference type="InterPro" id="IPR006840">
    <property type="entry name" value="ChaC"/>
</dbReference>
<dbReference type="GO" id="GO:0006751">
    <property type="term" value="P:glutathione catabolic process"/>
    <property type="evidence" value="ECO:0007669"/>
    <property type="project" value="InterPro"/>
</dbReference>
<dbReference type="GO" id="GO:0005737">
    <property type="term" value="C:cytoplasm"/>
    <property type="evidence" value="ECO:0007669"/>
    <property type="project" value="TreeGrafter"/>
</dbReference>